<dbReference type="Gene3D" id="1.10.10.10">
    <property type="entry name" value="Winged helix-like DNA-binding domain superfamily/Winged helix DNA-binding domain"/>
    <property type="match status" value="1"/>
</dbReference>
<evidence type="ECO:0000256" key="1">
    <source>
        <dbReference type="ARBA" id="ARBA00023015"/>
    </source>
</evidence>
<feature type="compositionally biased region" description="Polar residues" evidence="5">
    <location>
        <begin position="193"/>
        <end position="205"/>
    </location>
</feature>
<name>A0A316TUD9_9BACT</name>
<dbReference type="PANTHER" id="PTHR38465:SF1">
    <property type="entry name" value="HTH-TYPE TRANSCRIPTIONAL REGULATOR MJ1563-RELATED"/>
    <property type="match status" value="1"/>
</dbReference>
<evidence type="ECO:0000256" key="4">
    <source>
        <dbReference type="PIRNR" id="PIRNR006707"/>
    </source>
</evidence>
<accession>A0A316TUD9</accession>
<keyword evidence="3 4" id="KW-0804">Transcription</keyword>
<comment type="similarity">
    <text evidence="4">Belongs to the GbsR family.</text>
</comment>
<dbReference type="EMBL" id="QGGB01000002">
    <property type="protein sequence ID" value="PWN08040.1"/>
    <property type="molecule type" value="Genomic_DNA"/>
</dbReference>
<evidence type="ECO:0000256" key="5">
    <source>
        <dbReference type="SAM" id="MobiDB-lite"/>
    </source>
</evidence>
<comment type="caution">
    <text evidence="6">The sequence shown here is derived from an EMBL/GenBank/DDBJ whole genome shotgun (WGS) entry which is preliminary data.</text>
</comment>
<organism evidence="6 7">
    <name type="scientific">Rhodohalobacter mucosus</name>
    <dbReference type="NCBI Taxonomy" id="2079485"/>
    <lineage>
        <taxon>Bacteria</taxon>
        <taxon>Pseudomonadati</taxon>
        <taxon>Balneolota</taxon>
        <taxon>Balneolia</taxon>
        <taxon>Balneolales</taxon>
        <taxon>Balneolaceae</taxon>
        <taxon>Rhodohalobacter</taxon>
    </lineage>
</organism>
<evidence type="ECO:0000256" key="3">
    <source>
        <dbReference type="ARBA" id="ARBA00023163"/>
    </source>
</evidence>
<dbReference type="PANTHER" id="PTHR38465">
    <property type="entry name" value="HTH-TYPE TRANSCRIPTIONAL REGULATOR MJ1563-RELATED"/>
    <property type="match status" value="1"/>
</dbReference>
<evidence type="ECO:0000256" key="2">
    <source>
        <dbReference type="ARBA" id="ARBA00023125"/>
    </source>
</evidence>
<gene>
    <name evidence="6" type="ORF">DDZ15_01790</name>
</gene>
<evidence type="ECO:0000313" key="6">
    <source>
        <dbReference type="EMBL" id="PWN08040.1"/>
    </source>
</evidence>
<sequence>MNSDTPKTDTHRKAIEQFVLLWGEMASAWGINRTMAQIHALLYAESEPLDTDAIMDQLSISRGNANMNLRNLLQWQLIHKVHFKGQRKDYYTAEKDVWNIVSMIVRERQTREIEPIRENLVETLRLFENSGIDDEQEQEFKERIENFIEFLEMFDRFTQALLPYINKKNLTFLKHLVKLAEAHQSLKGGKQGKQPQTEQQSDNNE</sequence>
<feature type="region of interest" description="Disordered" evidence="5">
    <location>
        <begin position="185"/>
        <end position="205"/>
    </location>
</feature>
<dbReference type="Proteomes" id="UP000245533">
    <property type="component" value="Unassembled WGS sequence"/>
</dbReference>
<evidence type="ECO:0000313" key="7">
    <source>
        <dbReference type="Proteomes" id="UP000245533"/>
    </source>
</evidence>
<dbReference type="GO" id="GO:0003677">
    <property type="term" value="F:DNA binding"/>
    <property type="evidence" value="ECO:0007669"/>
    <property type="project" value="UniProtKB-UniRule"/>
</dbReference>
<proteinExistence type="inferred from homology"/>
<dbReference type="InterPro" id="IPR036390">
    <property type="entry name" value="WH_DNA-bd_sf"/>
</dbReference>
<dbReference type="AlphaFoldDB" id="A0A316TUD9"/>
<dbReference type="InterPro" id="IPR036388">
    <property type="entry name" value="WH-like_DNA-bd_sf"/>
</dbReference>
<reference evidence="6 7" key="1">
    <citation type="submission" date="2018-05" db="EMBL/GenBank/DDBJ databases">
        <title>Rhodohalobacter halophilus gen. nov., sp. nov., a moderately halophilic member of the family Balneolaceae.</title>
        <authorList>
            <person name="Liu Z.-W."/>
        </authorList>
    </citation>
    <scope>NUCLEOTIDE SEQUENCE [LARGE SCALE GENOMIC DNA]</scope>
    <source>
        <strain evidence="6 7">8A47</strain>
    </source>
</reference>
<dbReference type="InterPro" id="IPR052362">
    <property type="entry name" value="HTH-GbsR_regulator"/>
</dbReference>
<dbReference type="SUPFAM" id="SSF46785">
    <property type="entry name" value="Winged helix' DNA-binding domain"/>
    <property type="match status" value="1"/>
</dbReference>
<dbReference type="InterPro" id="IPR026282">
    <property type="entry name" value="MJ1563"/>
</dbReference>
<dbReference type="OrthoDB" id="9792628at2"/>
<keyword evidence="2 4" id="KW-0238">DNA-binding</keyword>
<keyword evidence="1 4" id="KW-0805">Transcription regulation</keyword>
<dbReference type="PIRSF" id="PIRSF006707">
    <property type="entry name" value="MJ1563"/>
    <property type="match status" value="1"/>
</dbReference>
<keyword evidence="7" id="KW-1185">Reference proteome</keyword>
<protein>
    <recommendedName>
        <fullName evidence="4">HTH-type transcriptional regulator</fullName>
    </recommendedName>
</protein>